<feature type="signal peptide" evidence="1">
    <location>
        <begin position="1"/>
        <end position="22"/>
    </location>
</feature>
<evidence type="ECO:0000259" key="2">
    <source>
        <dbReference type="Pfam" id="PF21544"/>
    </source>
</evidence>
<dbReference type="Pfam" id="PF21544">
    <property type="entry name" value="PorZ_N_b_propeller"/>
    <property type="match status" value="1"/>
</dbReference>
<keyword evidence="1" id="KW-0732">Signal</keyword>
<dbReference type="SUPFAM" id="SSF63829">
    <property type="entry name" value="Calcium-dependent phosphotriesterase"/>
    <property type="match status" value="1"/>
</dbReference>
<feature type="chain" id="PRO_5015999145" description="PorZ N-terminal beta-propeller domain-containing protein" evidence="1">
    <location>
        <begin position="23"/>
        <end position="790"/>
    </location>
</feature>
<name>A0A2V3PKX6_9BACT</name>
<dbReference type="EMBL" id="QICL01000021">
    <property type="protein sequence ID" value="PXV62197.1"/>
    <property type="molecule type" value="Genomic_DNA"/>
</dbReference>
<evidence type="ECO:0000256" key="1">
    <source>
        <dbReference type="SAM" id="SignalP"/>
    </source>
</evidence>
<dbReference type="RefSeq" id="WP_110311546.1">
    <property type="nucleotide sequence ID" value="NZ_QICL01000021.1"/>
</dbReference>
<evidence type="ECO:0000313" key="4">
    <source>
        <dbReference type="Proteomes" id="UP000247973"/>
    </source>
</evidence>
<dbReference type="AlphaFoldDB" id="A0A2V3PKX6"/>
<comment type="caution">
    <text evidence="3">The sequence shown here is derived from an EMBL/GenBank/DDBJ whole genome shotgun (WGS) entry which is preliminary data.</text>
</comment>
<dbReference type="InterPro" id="IPR015943">
    <property type="entry name" value="WD40/YVTN_repeat-like_dom_sf"/>
</dbReference>
<dbReference type="Gene3D" id="2.130.10.10">
    <property type="entry name" value="YVTN repeat-like/Quinoprotein amine dehydrogenase"/>
    <property type="match status" value="2"/>
</dbReference>
<feature type="domain" description="PorZ N-terminal beta-propeller" evidence="2">
    <location>
        <begin position="48"/>
        <end position="198"/>
    </location>
</feature>
<reference evidence="3 4" key="1">
    <citation type="submission" date="2018-03" db="EMBL/GenBank/DDBJ databases">
        <title>Genomic Encyclopedia of Archaeal and Bacterial Type Strains, Phase II (KMG-II): from individual species to whole genera.</title>
        <authorList>
            <person name="Goeker M."/>
        </authorList>
    </citation>
    <scope>NUCLEOTIDE SEQUENCE [LARGE SCALE GENOMIC DNA]</scope>
    <source>
        <strain evidence="3 4">DSM 100214</strain>
    </source>
</reference>
<dbReference type="InterPro" id="IPR048954">
    <property type="entry name" value="PorZ_N"/>
</dbReference>
<organism evidence="3 4">
    <name type="scientific">Dysgonomonas alginatilytica</name>
    <dbReference type="NCBI Taxonomy" id="1605892"/>
    <lineage>
        <taxon>Bacteria</taxon>
        <taxon>Pseudomonadati</taxon>
        <taxon>Bacteroidota</taxon>
        <taxon>Bacteroidia</taxon>
        <taxon>Bacteroidales</taxon>
        <taxon>Dysgonomonadaceae</taxon>
        <taxon>Dysgonomonas</taxon>
    </lineage>
</organism>
<sequence>MVNKRSYSFFIILCLVFIPVIAQDASQWTSHISYAADIENLEKNENTVYAVTDGKLFIYNNSDENIETFIKQEGGNTDIKHIIYSPKHKCLLITRADANIELLFEDKSYVNISDLKNSTQNIDKTINKIFIYEDLAYIATNFGFLIINLLEKNVKDFGIFNVPFYSILVDNNKLYAATQKGILYIDINDNVKDLALWKNMEVSTHYTNSENKFTDDEIRDILVFKNQFHFRVPQKAIYRMDSPTSVKMVLAGEDLNSMRHLQNNHIIVSADNAFWDYEDLDKNVKININLLTSVIPNGNRSGEYWVGSSGNNLSLIKANGNSYEYIKRWKSPQGPASNYPFSLTLQNKQLFVTGGGFYLSGANKSERMDKAASISIYKDSRWTNIYSSDISSASGVNARDLVYSVSDPTNPKHIFASSWGEGLYEFEGAKYLNRYDNTNSTIEAIVSGDYSTTRVGGMVFDKNSNLWMLNPGVKNIITVRLKSGEWKQIYYTDIANAYTNPKDIIIDKYSNKWVTSFGGDNYLFIFNDNGTINDNSDDKYIYLSGEGDRNYFMDQDKKRLNISDINTIAEDVNGHFWLGTDIGPFQVYSSSNIFTEEIIFRRIKVESGSGSNSVTGLLENVAINAIAIDGANRKWIATQTSGVYLISSDNQETLAHFTLDDSPLPSNNVMSLAIDPNNGSVYFGTERGMMSYRGSATEGADDFSNVYSYPNPIRPGYEGSVSITGLQSNSRVKITDLKGNLINEGRSLGGQYSWNLQNARGRRVDSGVYLVFGSSENGSEGVVTKIMVVN</sequence>
<dbReference type="OrthoDB" id="9807410at2"/>
<gene>
    <name evidence="3" type="ORF">CLV62_12120</name>
</gene>
<proteinExistence type="predicted"/>
<protein>
    <recommendedName>
        <fullName evidence="2">PorZ N-terminal beta-propeller domain-containing protein</fullName>
    </recommendedName>
</protein>
<dbReference type="Proteomes" id="UP000247973">
    <property type="component" value="Unassembled WGS sequence"/>
</dbReference>
<accession>A0A2V3PKX6</accession>
<keyword evidence="4" id="KW-1185">Reference proteome</keyword>
<evidence type="ECO:0000313" key="3">
    <source>
        <dbReference type="EMBL" id="PXV62197.1"/>
    </source>
</evidence>